<evidence type="ECO:0000256" key="2">
    <source>
        <dbReference type="ARBA" id="ARBA00022448"/>
    </source>
</evidence>
<dbReference type="InterPro" id="IPR036259">
    <property type="entry name" value="MFS_trans_sf"/>
</dbReference>
<dbReference type="PROSITE" id="PS50850">
    <property type="entry name" value="MFS"/>
    <property type="match status" value="1"/>
</dbReference>
<feature type="transmembrane region" description="Helical" evidence="7">
    <location>
        <begin position="118"/>
        <end position="141"/>
    </location>
</feature>
<evidence type="ECO:0000313" key="9">
    <source>
        <dbReference type="EMBL" id="KFH45987.1"/>
    </source>
</evidence>
<dbReference type="OrthoDB" id="4161376at2759"/>
<dbReference type="AlphaFoldDB" id="A0A086T9F5"/>
<reference evidence="10" key="1">
    <citation type="journal article" date="2014" name="Genome Announc.">
        <title>Genome sequence and annotation of Acremonium chrysogenum, producer of the beta-lactam antibiotic cephalosporin C.</title>
        <authorList>
            <person name="Terfehr D."/>
            <person name="Dahlmann T.A."/>
            <person name="Specht T."/>
            <person name="Zadra I."/>
            <person name="Kuernsteiner H."/>
            <person name="Kueck U."/>
        </authorList>
    </citation>
    <scope>NUCLEOTIDE SEQUENCE [LARGE SCALE GENOMIC DNA]</scope>
    <source>
        <strain evidence="10">ATCC 11550 / CBS 779.69 / DSM 880 / IAM 14645 / JCM 23072 / IMI 49137</strain>
    </source>
</reference>
<dbReference type="Gene3D" id="1.20.1250.20">
    <property type="entry name" value="MFS general substrate transporter like domains"/>
    <property type="match status" value="2"/>
</dbReference>
<dbReference type="EMBL" id="JPKY01000024">
    <property type="protein sequence ID" value="KFH45987.1"/>
    <property type="molecule type" value="Genomic_DNA"/>
</dbReference>
<dbReference type="SUPFAM" id="SSF103473">
    <property type="entry name" value="MFS general substrate transporter"/>
    <property type="match status" value="2"/>
</dbReference>
<evidence type="ECO:0000259" key="8">
    <source>
        <dbReference type="PROSITE" id="PS50850"/>
    </source>
</evidence>
<feature type="region of interest" description="Disordered" evidence="6">
    <location>
        <begin position="1"/>
        <end position="27"/>
    </location>
</feature>
<feature type="transmembrane region" description="Helical" evidence="7">
    <location>
        <begin position="179"/>
        <end position="198"/>
    </location>
</feature>
<dbReference type="PANTHER" id="PTHR23501:SF109">
    <property type="entry name" value="MAJOR FACILITATOR SUPERFAMILY (MFS) PROFILE DOMAIN-CONTAINING PROTEIN-RELATED"/>
    <property type="match status" value="1"/>
</dbReference>
<keyword evidence="2" id="KW-0813">Transport</keyword>
<proteinExistence type="predicted"/>
<feature type="transmembrane region" description="Helical" evidence="7">
    <location>
        <begin position="88"/>
        <end position="106"/>
    </location>
</feature>
<feature type="transmembrane region" description="Helical" evidence="7">
    <location>
        <begin position="210"/>
        <end position="230"/>
    </location>
</feature>
<evidence type="ECO:0000256" key="1">
    <source>
        <dbReference type="ARBA" id="ARBA00004141"/>
    </source>
</evidence>
<keyword evidence="10" id="KW-1185">Reference proteome</keyword>
<feature type="domain" description="Major facilitator superfamily (MFS) profile" evidence="8">
    <location>
        <begin position="53"/>
        <end position="572"/>
    </location>
</feature>
<gene>
    <name evidence="9" type="ORF">ACRE_031370</name>
</gene>
<feature type="compositionally biased region" description="Polar residues" evidence="6">
    <location>
        <begin position="1"/>
        <end position="13"/>
    </location>
</feature>
<dbReference type="InterPro" id="IPR020846">
    <property type="entry name" value="MFS_dom"/>
</dbReference>
<evidence type="ECO:0000313" key="10">
    <source>
        <dbReference type="Proteomes" id="UP000029964"/>
    </source>
</evidence>
<comment type="caution">
    <text evidence="9">The sequence shown here is derived from an EMBL/GenBank/DDBJ whole genome shotgun (WGS) entry which is preliminary data.</text>
</comment>
<sequence>MMPETSNKGSASASHEEATREVPNHLEPERLGCETDMELLPKGYFYSRFFLGSLMAVGLGTWAGVASFGYAAPILGIINADLGPDPRYIWISLVYTAVLAICLAPLGRLTDIFGRRYFFVGGGVIGVVGSIVCATATSIPMLIAGNVLLGICSATQMSFHFVLGELIPLKYRYIGNAFLYLYTIPGSGFAPSIAYEFIERYPNVGWRGIYWMILAINGAALTCWVLFYFPPSFQKKHRHEQGLTVMYCLKNFDWIGLFLMSGGFLVFLLGMSWGGAVYPWKSAATISSIVVGVVVMALFVLWELYAPLKEPLIPMHLFRNRHWLIACLLLGLGAGVYYAFAIIWPMQCSVLYNNGDLRYLGAISSLVGVGMIAGQITGGLLAAKIGKAKFQCMVVFTIGGTFLACLAMTTVDNKDTAIALIFLGCFWIGWNESVCLANSTICLDDQREIGIAGGLAASMRSAICAVLVAVYTSILTNRLTETTSTGIPPKLIEAGLPAESIADFLGVVSTAGTTAPASVYSGIQGITDKIVEVGVRAYQVANVEAFRTVYFSTIAFSAISIIMTIWAPNTEKWMTGNVAATLNQEETTSDEEKAVRH</sequence>
<feature type="transmembrane region" description="Helical" evidence="7">
    <location>
        <begin position="390"/>
        <end position="411"/>
    </location>
</feature>
<protein>
    <submittedName>
        <fullName evidence="9">Multidrug resistance protein-like protein</fullName>
    </submittedName>
</protein>
<organism evidence="9 10">
    <name type="scientific">Hapsidospora chrysogenum (strain ATCC 11550 / CBS 779.69 / DSM 880 / IAM 14645 / JCM 23072 / IMI 49137)</name>
    <name type="common">Acremonium chrysogenum</name>
    <dbReference type="NCBI Taxonomy" id="857340"/>
    <lineage>
        <taxon>Eukaryota</taxon>
        <taxon>Fungi</taxon>
        <taxon>Dikarya</taxon>
        <taxon>Ascomycota</taxon>
        <taxon>Pezizomycotina</taxon>
        <taxon>Sordariomycetes</taxon>
        <taxon>Hypocreomycetidae</taxon>
        <taxon>Hypocreales</taxon>
        <taxon>Bionectriaceae</taxon>
        <taxon>Hapsidospora</taxon>
    </lineage>
</organism>
<feature type="transmembrane region" description="Helical" evidence="7">
    <location>
        <begin position="251"/>
        <end position="271"/>
    </location>
</feature>
<feature type="transmembrane region" description="Helical" evidence="7">
    <location>
        <begin position="549"/>
        <end position="567"/>
    </location>
</feature>
<name>A0A086T9F5_HAPC1</name>
<feature type="transmembrane region" description="Helical" evidence="7">
    <location>
        <begin position="147"/>
        <end position="167"/>
    </location>
</feature>
<evidence type="ECO:0000256" key="6">
    <source>
        <dbReference type="SAM" id="MobiDB-lite"/>
    </source>
</evidence>
<dbReference type="Pfam" id="PF06609">
    <property type="entry name" value="TRI12"/>
    <property type="match status" value="1"/>
</dbReference>
<dbReference type="HOGENOM" id="CLU_000960_25_2_1"/>
<evidence type="ECO:0000256" key="7">
    <source>
        <dbReference type="SAM" id="Phobius"/>
    </source>
</evidence>
<keyword evidence="4 7" id="KW-1133">Transmembrane helix</keyword>
<keyword evidence="3 7" id="KW-0812">Transmembrane</keyword>
<dbReference type="InterPro" id="IPR010573">
    <property type="entry name" value="MFS_Str1/Tri12-like"/>
</dbReference>
<keyword evidence="5 7" id="KW-0472">Membrane</keyword>
<feature type="transmembrane region" description="Helical" evidence="7">
    <location>
        <begin position="283"/>
        <end position="302"/>
    </location>
</feature>
<dbReference type="GO" id="GO:0022857">
    <property type="term" value="F:transmembrane transporter activity"/>
    <property type="evidence" value="ECO:0007669"/>
    <property type="project" value="InterPro"/>
</dbReference>
<comment type="subcellular location">
    <subcellularLocation>
        <location evidence="1">Membrane</location>
        <topology evidence="1">Multi-pass membrane protein</topology>
    </subcellularLocation>
</comment>
<evidence type="ECO:0000256" key="4">
    <source>
        <dbReference type="ARBA" id="ARBA00022989"/>
    </source>
</evidence>
<accession>A0A086T9F5</accession>
<feature type="transmembrane region" description="Helical" evidence="7">
    <location>
        <begin position="49"/>
        <end position="76"/>
    </location>
</feature>
<feature type="transmembrane region" description="Helical" evidence="7">
    <location>
        <begin position="359"/>
        <end position="383"/>
    </location>
</feature>
<feature type="transmembrane region" description="Helical" evidence="7">
    <location>
        <begin position="417"/>
        <end position="437"/>
    </location>
</feature>
<dbReference type="PANTHER" id="PTHR23501">
    <property type="entry name" value="MAJOR FACILITATOR SUPERFAMILY"/>
    <property type="match status" value="1"/>
</dbReference>
<feature type="compositionally biased region" description="Basic and acidic residues" evidence="6">
    <location>
        <begin position="14"/>
        <end position="27"/>
    </location>
</feature>
<evidence type="ECO:0000256" key="3">
    <source>
        <dbReference type="ARBA" id="ARBA00022692"/>
    </source>
</evidence>
<evidence type="ECO:0000256" key="5">
    <source>
        <dbReference type="ARBA" id="ARBA00023136"/>
    </source>
</evidence>
<dbReference type="Proteomes" id="UP000029964">
    <property type="component" value="Unassembled WGS sequence"/>
</dbReference>
<feature type="transmembrane region" description="Helical" evidence="7">
    <location>
        <begin position="323"/>
        <end position="347"/>
    </location>
</feature>
<dbReference type="GO" id="GO:0005886">
    <property type="term" value="C:plasma membrane"/>
    <property type="evidence" value="ECO:0007669"/>
    <property type="project" value="TreeGrafter"/>
</dbReference>